<gene>
    <name evidence="6" type="ORF">GLYMA_12G118000</name>
</gene>
<keyword evidence="2" id="KW-0902">Two-component regulatory system</keyword>
<dbReference type="Gene3D" id="1.10.10.60">
    <property type="entry name" value="Homeodomain-like"/>
    <property type="match status" value="1"/>
</dbReference>
<keyword evidence="8" id="KW-1185">Reference proteome</keyword>
<dbReference type="OMA" id="AIAYGAC"/>
<dbReference type="Proteomes" id="UP000008827">
    <property type="component" value="Chromosome 12"/>
</dbReference>
<evidence type="ECO:0000313" key="7">
    <source>
        <dbReference type="EnsemblPlants" id="KRH25649"/>
    </source>
</evidence>
<keyword evidence="5" id="KW-0539">Nucleus</keyword>
<dbReference type="InterPro" id="IPR011006">
    <property type="entry name" value="CheY-like_superfamily"/>
</dbReference>
<keyword evidence="3" id="KW-0805">Transcription regulation</keyword>
<accession>A0A0R0H445</accession>
<dbReference type="NCBIfam" id="TIGR01557">
    <property type="entry name" value="myb_SHAQKYF"/>
    <property type="match status" value="1"/>
</dbReference>
<dbReference type="EnsemblPlants" id="KRH25649">
    <property type="protein sequence ID" value="KRH25649"/>
    <property type="gene ID" value="GLYMA_12G118000"/>
</dbReference>
<evidence type="ECO:0000313" key="8">
    <source>
        <dbReference type="Proteomes" id="UP000008827"/>
    </source>
</evidence>
<dbReference type="FunFam" id="1.10.10.60:FF:000007">
    <property type="entry name" value="Two-component response regulator"/>
    <property type="match status" value="1"/>
</dbReference>
<dbReference type="InterPro" id="IPR009057">
    <property type="entry name" value="Homeodomain-like_sf"/>
</dbReference>
<dbReference type="EMBL" id="CM000845">
    <property type="protein sequence ID" value="KRH25649.1"/>
    <property type="molecule type" value="Genomic_DNA"/>
</dbReference>
<dbReference type="Gramene" id="KRH25649">
    <property type="protein sequence ID" value="KRH25649"/>
    <property type="gene ID" value="GLYMA_12G118000"/>
</dbReference>
<reference evidence="6 7" key="1">
    <citation type="journal article" date="2010" name="Nature">
        <title>Genome sequence of the palaeopolyploid soybean.</title>
        <authorList>
            <person name="Schmutz J."/>
            <person name="Cannon S.B."/>
            <person name="Schlueter J."/>
            <person name="Ma J."/>
            <person name="Mitros T."/>
            <person name="Nelson W."/>
            <person name="Hyten D.L."/>
            <person name="Song Q."/>
            <person name="Thelen J.J."/>
            <person name="Cheng J."/>
            <person name="Xu D."/>
            <person name="Hellsten U."/>
            <person name="May G.D."/>
            <person name="Yu Y."/>
            <person name="Sakurai T."/>
            <person name="Umezawa T."/>
            <person name="Bhattacharyya M.K."/>
            <person name="Sandhu D."/>
            <person name="Valliyodan B."/>
            <person name="Lindquist E."/>
            <person name="Peto M."/>
            <person name="Grant D."/>
            <person name="Shu S."/>
            <person name="Goodstein D."/>
            <person name="Barry K."/>
            <person name="Futrell-Griggs M."/>
            <person name="Abernathy B."/>
            <person name="Du J."/>
            <person name="Tian Z."/>
            <person name="Zhu L."/>
            <person name="Gill N."/>
            <person name="Joshi T."/>
            <person name="Libault M."/>
            <person name="Sethuraman A."/>
            <person name="Zhang X.-C."/>
            <person name="Shinozaki K."/>
            <person name="Nguyen H.T."/>
            <person name="Wing R.A."/>
            <person name="Cregan P."/>
            <person name="Specht J."/>
            <person name="Grimwood J."/>
            <person name="Rokhsar D."/>
            <person name="Stacey G."/>
            <person name="Shoemaker R.C."/>
            <person name="Jackson S.A."/>
        </authorList>
    </citation>
    <scope>NUCLEOTIDE SEQUENCE</scope>
    <source>
        <strain evidence="7">cv. Williams 82</strain>
        <tissue evidence="6">Callus</tissue>
    </source>
</reference>
<evidence type="ECO:0000256" key="2">
    <source>
        <dbReference type="ARBA" id="ARBA00023012"/>
    </source>
</evidence>
<dbReference type="Gene3D" id="3.40.50.2300">
    <property type="match status" value="1"/>
</dbReference>
<evidence type="ECO:0000256" key="5">
    <source>
        <dbReference type="ARBA" id="ARBA00023242"/>
    </source>
</evidence>
<dbReference type="InterPro" id="IPR045279">
    <property type="entry name" value="ARR-like"/>
</dbReference>
<keyword evidence="4" id="KW-0804">Transcription</keyword>
<evidence type="ECO:0000313" key="6">
    <source>
        <dbReference type="EMBL" id="KRH25649.1"/>
    </source>
</evidence>
<proteinExistence type="predicted"/>
<evidence type="ECO:0000256" key="4">
    <source>
        <dbReference type="ARBA" id="ARBA00023163"/>
    </source>
</evidence>
<dbReference type="STRING" id="3847.A0A0R0H445"/>
<dbReference type="SUPFAM" id="SSF46689">
    <property type="entry name" value="Homeodomain-like"/>
    <property type="match status" value="1"/>
</dbReference>
<dbReference type="InParanoid" id="A0A0R0H445"/>
<dbReference type="GO" id="GO:0000160">
    <property type="term" value="P:phosphorelay signal transduction system"/>
    <property type="evidence" value="ECO:0007669"/>
    <property type="project" value="UniProtKB-KW"/>
</dbReference>
<evidence type="ECO:0000256" key="3">
    <source>
        <dbReference type="ARBA" id="ARBA00023015"/>
    </source>
</evidence>
<reference evidence="6" key="3">
    <citation type="submission" date="2018-07" db="EMBL/GenBank/DDBJ databases">
        <title>WGS assembly of Glycine max.</title>
        <authorList>
            <person name="Schmutz J."/>
            <person name="Cannon S."/>
            <person name="Schlueter J."/>
            <person name="Ma J."/>
            <person name="Mitros T."/>
            <person name="Nelson W."/>
            <person name="Hyten D."/>
            <person name="Song Q."/>
            <person name="Thelen J."/>
            <person name="Cheng J."/>
            <person name="Xu D."/>
            <person name="Hellsten U."/>
            <person name="May G."/>
            <person name="Yu Y."/>
            <person name="Sakurai T."/>
            <person name="Umezawa T."/>
            <person name="Bhattacharyya M."/>
            <person name="Sandhu D."/>
            <person name="Valliyodan B."/>
            <person name="Lindquist E."/>
            <person name="Peto M."/>
            <person name="Grant D."/>
            <person name="Shu S."/>
            <person name="Goodstein D."/>
            <person name="Barry K."/>
            <person name="Futrell-Griggs M."/>
            <person name="Abernathy B."/>
            <person name="Du J."/>
            <person name="Tian Z."/>
            <person name="Zhu L."/>
            <person name="Gill N."/>
            <person name="Joshi T."/>
            <person name="Libault M."/>
            <person name="Sethuraman A."/>
            <person name="Zhang X."/>
            <person name="Shinozaki K."/>
            <person name="Nguyen H."/>
            <person name="Wing R."/>
            <person name="Cregan P."/>
            <person name="Specht J."/>
            <person name="Grimwood J."/>
            <person name="Rokhsar D."/>
            <person name="Stacey G."/>
            <person name="Shoemaker R."/>
            <person name="Jackson S."/>
        </authorList>
    </citation>
    <scope>NUCLEOTIDE SEQUENCE</scope>
    <source>
        <tissue evidence="6">Callus</tissue>
    </source>
</reference>
<dbReference type="SUPFAM" id="SSF52172">
    <property type="entry name" value="CheY-like"/>
    <property type="match status" value="1"/>
</dbReference>
<evidence type="ECO:0000256" key="1">
    <source>
        <dbReference type="ARBA" id="ARBA00004123"/>
    </source>
</evidence>
<dbReference type="InterPro" id="IPR006447">
    <property type="entry name" value="Myb_dom_plants"/>
</dbReference>
<dbReference type="AlphaFoldDB" id="A0A0R0H445"/>
<dbReference type="GO" id="GO:0005634">
    <property type="term" value="C:nucleus"/>
    <property type="evidence" value="ECO:0007669"/>
    <property type="project" value="UniProtKB-SubCell"/>
</dbReference>
<evidence type="ECO:0008006" key="9">
    <source>
        <dbReference type="Google" id="ProtNLM"/>
    </source>
</evidence>
<reference evidence="7" key="2">
    <citation type="submission" date="2018-02" db="UniProtKB">
        <authorList>
            <consortium name="EnsemblPlants"/>
        </authorList>
    </citation>
    <scope>IDENTIFICATION</scope>
    <source>
        <strain evidence="7">Williams 82</strain>
    </source>
</reference>
<protein>
    <recommendedName>
        <fullName evidence="9">Response regulatory domain-containing protein</fullName>
    </recommendedName>
</protein>
<dbReference type="GO" id="GO:0003677">
    <property type="term" value="F:DNA binding"/>
    <property type="evidence" value="ECO:0007669"/>
    <property type="project" value="InterPro"/>
</dbReference>
<dbReference type="SMR" id="A0A0R0H445"/>
<dbReference type="PANTHER" id="PTHR43874">
    <property type="entry name" value="TWO-COMPONENT RESPONSE REGULATOR"/>
    <property type="match status" value="1"/>
</dbReference>
<dbReference type="GO" id="GO:0009736">
    <property type="term" value="P:cytokinin-activated signaling pathway"/>
    <property type="evidence" value="ECO:0007669"/>
    <property type="project" value="InterPro"/>
</dbReference>
<sequence>MAKCPTEVSFQFPADLRILAIDDDANIIERLICPYYILYNAPTCSELCQKKKDCTDVILIETHMSNMDGYEFLQHVTKKIHVPAIAYGACDYWIKPLHQNQFKIMWMWQHNSSNSQESDPDVCYAPPGKKSRLVWQGELHHHQFVKAVNVMQVGLDKAQPKRTLEVMNIPGLTEEHVASRLQKYRLNLKKSNKEVVQQDEMSLPNCIESRGRVGPFGRFDLDRFWRN</sequence>
<organism evidence="6">
    <name type="scientific">Glycine max</name>
    <name type="common">Soybean</name>
    <name type="synonym">Glycine hispida</name>
    <dbReference type="NCBI Taxonomy" id="3847"/>
    <lineage>
        <taxon>Eukaryota</taxon>
        <taxon>Viridiplantae</taxon>
        <taxon>Streptophyta</taxon>
        <taxon>Embryophyta</taxon>
        <taxon>Tracheophyta</taxon>
        <taxon>Spermatophyta</taxon>
        <taxon>Magnoliopsida</taxon>
        <taxon>eudicotyledons</taxon>
        <taxon>Gunneridae</taxon>
        <taxon>Pentapetalae</taxon>
        <taxon>rosids</taxon>
        <taxon>fabids</taxon>
        <taxon>Fabales</taxon>
        <taxon>Fabaceae</taxon>
        <taxon>Papilionoideae</taxon>
        <taxon>50 kb inversion clade</taxon>
        <taxon>NPAAA clade</taxon>
        <taxon>indigoferoid/millettioid clade</taxon>
        <taxon>Phaseoleae</taxon>
        <taxon>Glycine</taxon>
        <taxon>Glycine subgen. Soja</taxon>
    </lineage>
</organism>
<comment type="subcellular location">
    <subcellularLocation>
        <location evidence="1">Nucleus</location>
    </subcellularLocation>
</comment>
<dbReference type="PANTHER" id="PTHR43874:SF206">
    <property type="entry name" value="RESPONSE REGULATOR RECEIVER DOMAIN PROTEIN"/>
    <property type="match status" value="1"/>
</dbReference>
<name>A0A0R0H445_SOYBN</name>